<organism evidence="1 2">
    <name type="scientific">Paracoccus fistulariae</name>
    <dbReference type="NCBI Taxonomy" id="658446"/>
    <lineage>
        <taxon>Bacteria</taxon>
        <taxon>Pseudomonadati</taxon>
        <taxon>Pseudomonadota</taxon>
        <taxon>Alphaproteobacteria</taxon>
        <taxon>Rhodobacterales</taxon>
        <taxon>Paracoccaceae</taxon>
        <taxon>Paracoccus</taxon>
    </lineage>
</organism>
<dbReference type="RefSeq" id="WP_271885355.1">
    <property type="nucleotide sequence ID" value="NZ_CP067136.1"/>
</dbReference>
<dbReference type="Proteomes" id="UP001219349">
    <property type="component" value="Chromosome"/>
</dbReference>
<protein>
    <recommendedName>
        <fullName evidence="3">Phage protein</fullName>
    </recommendedName>
</protein>
<evidence type="ECO:0008006" key="3">
    <source>
        <dbReference type="Google" id="ProtNLM"/>
    </source>
</evidence>
<proteinExistence type="predicted"/>
<reference evidence="1 2" key="1">
    <citation type="submission" date="2021-01" db="EMBL/GenBank/DDBJ databases">
        <title>Biogeographic distribution of Paracoccus.</title>
        <authorList>
            <person name="Hollensteiner J."/>
            <person name="Leineberger J."/>
            <person name="Brinkhoff T."/>
            <person name="Daniel R."/>
        </authorList>
    </citation>
    <scope>NUCLEOTIDE SEQUENCE [LARGE SCALE GENOMIC DNA]</scope>
    <source>
        <strain evidence="1 2">KCTC 22803</strain>
    </source>
</reference>
<sequence length="87" mass="9624">MAKLTRATFSHPDEDEQIELLGDLAEQYLKEIEQHRDSACQHPKTELREKVVSGGGIQCKRQCVVCGAPVGSALKKQTGFRVTPKAM</sequence>
<keyword evidence="2" id="KW-1185">Reference proteome</keyword>
<name>A0ABY7SFH5_9RHOB</name>
<evidence type="ECO:0000313" key="1">
    <source>
        <dbReference type="EMBL" id="WCR05780.1"/>
    </source>
</evidence>
<accession>A0ABY7SFH5</accession>
<evidence type="ECO:0000313" key="2">
    <source>
        <dbReference type="Proteomes" id="UP001219349"/>
    </source>
</evidence>
<dbReference type="EMBL" id="CP067136">
    <property type="protein sequence ID" value="WCR05780.1"/>
    <property type="molecule type" value="Genomic_DNA"/>
</dbReference>
<gene>
    <name evidence="1" type="ORF">JHX87_09530</name>
</gene>